<sequence>MKKKVFVSGCFDMLHSGHLAFFKEAATFGDLYVGIGSDATVDELKGRKTINSERERIYMINAIKYVKQSFVNSGSGILDFKEDLIRLKPDFFVVNEDGYSPEKERLCKKLGIKLHVLSRQPDADLPARSTTQIRSGDNCSLPYRIDLAGTWIDQPYVSKYHPGWAITLSLEPIIEYNERCGMSTSTRNAAKKIWPYYLPIEKPEKLAEILFKFENTPGSEVISGAQDAIGICMPGLVRHYYDNDYWPKKFESIHSESIISWLEKHLCMVLLWPREKGLNLLTETHINKPNVKKLTQASDEVWEAIKNKDLQSFASGFLKSFNAQTTMFPKMLNSKIEEEISKYKDKALAWKLAGAGGAGYLILVTDKPIKGTMNIKVRRKETLI</sequence>
<dbReference type="PANTHER" id="PTHR43793">
    <property type="entry name" value="FAD SYNTHASE"/>
    <property type="match status" value="1"/>
</dbReference>
<dbReference type="Proteomes" id="UP000515808">
    <property type="component" value="Chromosome"/>
</dbReference>
<accession>A0A7G9LAT0</accession>
<evidence type="ECO:0000313" key="5">
    <source>
        <dbReference type="Proteomes" id="UP000515808"/>
    </source>
</evidence>
<dbReference type="InterPro" id="IPR004821">
    <property type="entry name" value="Cyt_trans-like"/>
</dbReference>
<proteinExistence type="predicted"/>
<dbReference type="SUPFAM" id="SSF55060">
    <property type="entry name" value="GHMP Kinase, C-terminal domain"/>
    <property type="match status" value="1"/>
</dbReference>
<name>A0A7G9LAT0_9FLAO</name>
<evidence type="ECO:0000256" key="2">
    <source>
        <dbReference type="ARBA" id="ARBA00022695"/>
    </source>
</evidence>
<dbReference type="Gene3D" id="3.30.230.120">
    <property type="match status" value="1"/>
</dbReference>
<dbReference type="InterPro" id="IPR036554">
    <property type="entry name" value="GHMP_kinase_C_sf"/>
</dbReference>
<keyword evidence="5" id="KW-1185">Reference proteome</keyword>
<organism evidence="4 5">
    <name type="scientific">Polaribacter pectinis</name>
    <dbReference type="NCBI Taxonomy" id="2738844"/>
    <lineage>
        <taxon>Bacteria</taxon>
        <taxon>Pseudomonadati</taxon>
        <taxon>Bacteroidota</taxon>
        <taxon>Flavobacteriia</taxon>
        <taxon>Flavobacteriales</taxon>
        <taxon>Flavobacteriaceae</taxon>
    </lineage>
</organism>
<evidence type="ECO:0000313" key="4">
    <source>
        <dbReference type="EMBL" id="QNM85729.1"/>
    </source>
</evidence>
<dbReference type="AlphaFoldDB" id="A0A7G9LAT0"/>
<dbReference type="SUPFAM" id="SSF52374">
    <property type="entry name" value="Nucleotidylyl transferase"/>
    <property type="match status" value="1"/>
</dbReference>
<dbReference type="RefSeq" id="WP_187482631.1">
    <property type="nucleotide sequence ID" value="NZ_CP060695.1"/>
</dbReference>
<dbReference type="Gene3D" id="3.40.50.620">
    <property type="entry name" value="HUPs"/>
    <property type="match status" value="1"/>
</dbReference>
<dbReference type="InterPro" id="IPR014729">
    <property type="entry name" value="Rossmann-like_a/b/a_fold"/>
</dbReference>
<dbReference type="PANTHER" id="PTHR43793:SF1">
    <property type="entry name" value="FAD SYNTHASE"/>
    <property type="match status" value="1"/>
</dbReference>
<evidence type="ECO:0000259" key="3">
    <source>
        <dbReference type="Pfam" id="PF01467"/>
    </source>
</evidence>
<evidence type="ECO:0000256" key="1">
    <source>
        <dbReference type="ARBA" id="ARBA00022679"/>
    </source>
</evidence>
<dbReference type="InterPro" id="IPR050385">
    <property type="entry name" value="Archaeal_FAD_synthase"/>
</dbReference>
<protein>
    <submittedName>
        <fullName evidence="4">Adenylyltransferase/cytidyltransferase family protein</fullName>
    </submittedName>
</protein>
<dbReference type="KEGG" id="ppec:H9W90_00980"/>
<reference evidence="4 5" key="1">
    <citation type="submission" date="2020-08" db="EMBL/GenBank/DDBJ databases">
        <title>Polaribacter sp. L12M9 isolated from gut of the Korean scallop.</title>
        <authorList>
            <person name="Jeong Y.S."/>
        </authorList>
    </citation>
    <scope>NUCLEOTIDE SEQUENCE [LARGE SCALE GENOMIC DNA]</scope>
    <source>
        <strain evidence="4 5">L12M9</strain>
    </source>
</reference>
<keyword evidence="1 4" id="KW-0808">Transferase</keyword>
<dbReference type="Pfam" id="PF01467">
    <property type="entry name" value="CTP_transf_like"/>
    <property type="match status" value="1"/>
</dbReference>
<keyword evidence="2 4" id="KW-0548">Nucleotidyltransferase</keyword>
<gene>
    <name evidence="4" type="ORF">H9W90_00980</name>
</gene>
<dbReference type="GO" id="GO:0016779">
    <property type="term" value="F:nucleotidyltransferase activity"/>
    <property type="evidence" value="ECO:0007669"/>
    <property type="project" value="UniProtKB-KW"/>
</dbReference>
<feature type="domain" description="Cytidyltransferase-like" evidence="3">
    <location>
        <begin position="7"/>
        <end position="134"/>
    </location>
</feature>
<dbReference type="NCBIfam" id="TIGR00125">
    <property type="entry name" value="cyt_tran_rel"/>
    <property type="match status" value="1"/>
</dbReference>
<dbReference type="EMBL" id="CP060695">
    <property type="protein sequence ID" value="QNM85729.1"/>
    <property type="molecule type" value="Genomic_DNA"/>
</dbReference>